<dbReference type="Gene3D" id="2.40.30.130">
    <property type="match status" value="1"/>
</dbReference>
<dbReference type="GO" id="GO:0006419">
    <property type="term" value="P:alanyl-tRNA aminoacylation"/>
    <property type="evidence" value="ECO:0007669"/>
    <property type="project" value="InterPro"/>
</dbReference>
<dbReference type="SUPFAM" id="SSF50447">
    <property type="entry name" value="Translation proteins"/>
    <property type="match status" value="1"/>
</dbReference>
<proteinExistence type="inferred from homology"/>
<feature type="binding site" evidence="16">
    <location>
        <position position="605"/>
    </location>
    <ligand>
        <name>Zn(2+)</name>
        <dbReference type="ChEBI" id="CHEBI:29105"/>
    </ligand>
</feature>
<dbReference type="CDD" id="cd00673">
    <property type="entry name" value="AlaRS_core"/>
    <property type="match status" value="1"/>
</dbReference>
<evidence type="ECO:0000256" key="12">
    <source>
        <dbReference type="ARBA" id="ARBA00022917"/>
    </source>
</evidence>
<evidence type="ECO:0000256" key="13">
    <source>
        <dbReference type="ARBA" id="ARBA00023146"/>
    </source>
</evidence>
<dbReference type="SUPFAM" id="SSF55186">
    <property type="entry name" value="ThrRS/AlaRS common domain"/>
    <property type="match status" value="1"/>
</dbReference>
<feature type="binding site" evidence="16">
    <location>
        <position position="728"/>
    </location>
    <ligand>
        <name>Zn(2+)</name>
        <dbReference type="ChEBI" id="CHEBI:29105"/>
    </ligand>
</feature>
<comment type="function">
    <text evidence="16">Catalyzes the attachment of alanine to tRNA(Ala) in a two-step reaction: alanine is first activated by ATP to form Ala-AMP and then transferred to the acceptor end of tRNA(Ala). Also edits incorrectly charged tRNA(Ala) via its editing domain.</text>
</comment>
<evidence type="ECO:0000256" key="1">
    <source>
        <dbReference type="ARBA" id="ARBA00008429"/>
    </source>
</evidence>
<gene>
    <name evidence="19" type="ORF">CHIRRI_LOCUS1129</name>
</gene>
<keyword evidence="13 16" id="KW-0030">Aminoacyl-tRNA synthetase</keyword>
<keyword evidence="17" id="KW-0175">Coiled coil</keyword>
<evidence type="ECO:0000313" key="20">
    <source>
        <dbReference type="Proteomes" id="UP001153620"/>
    </source>
</evidence>
<dbReference type="InterPro" id="IPR002318">
    <property type="entry name" value="Ala-tRNA-lgiase_IIc"/>
</dbReference>
<keyword evidence="4" id="KW-0963">Cytoplasm</keyword>
<sequence>MNTSLTADVIRKLFMDYFAEQKHIYVHSSSTIPLDDPTLLFANAGMNQFKPMFLGTADPNSEMSKWVRVANTQKCIRAGGKHNDLDDVGKDVYHHTFFEMLGNWSFGDYFKKEICTWAWEFLTDRLKLPKERLYVTYFGGDEKTGLEPDYECKQIWADLGVLPAHILPGSMKDNFWEMGETGPCGPCSELHFDRIGDRSVPELVNMDDPDVLEIWNLVFIQFNREADQSLKLLPKKHIDCGMGYERLVSVIQNKRSNYDTDIFMPLFDAIQKGTGARSYTGKVGAEDIDGVDMAYRVLADHARTITIALADGGYPDNTGRGYVLRRILRRAVRYATEKLNAKPGFFATLVNTVVELLGNTFPELKKDPFHIMDIINEEEQQFLKTLTRGRNLLNRTIAKLKDTNVLPGDVAWRLYDTYGFPIDLTQLMAEERNMTIDMVAYEEAKQKSYILSQGKAANATDTINFDVYAISELQEKKVPVTDDSFKYRYKAESTEPKAEYVFEGCRGKILAIRCNNAFIDEVTSGQECGLVLDKTNFYAESGGQIYDQGYFVKVNDEGNEFTVRNVYNKVGYIVHVGIVEGTLRVGDEVDINLDTVRRSLTMKNHSATHALNHSLLKVLGNDTEQRGSLVVPEKLRFDFTNKSAMTVKQIAEAEKRTQDVVERNVQIYAKESNLKVAKAIKGLRSVFDEVYPDPVRVISFGVSVEDLEKNPEGEEGVETSVEFCGGTHLHQSGHIVDFIITSEEAIAKGIRRIVALTGPEAEKARKKTALLENELKNLKSQIDAAGNDINIKEMTKLIVDLTEEVSQAVIPYVKKDEIRNTLKDLKKILGDKDKAVKAAVSNVVIEQAKQLCEENPEAKFFVHRFEAFNNTKALDSALKQVKTLNAETSALFVTVDEDSKKIFCLAAASKSGIEKGLKANEWVQHLSVVMGGKGGGKPDSAQAQGSNFDKVNEILELAKQFASSKLE</sequence>
<evidence type="ECO:0000256" key="15">
    <source>
        <dbReference type="ARBA" id="ARBA00048300"/>
    </source>
</evidence>
<reference evidence="19" key="2">
    <citation type="submission" date="2022-10" db="EMBL/GenBank/DDBJ databases">
        <authorList>
            <consortium name="ENA_rothamsted_submissions"/>
            <consortium name="culmorum"/>
            <person name="King R."/>
        </authorList>
    </citation>
    <scope>NUCLEOTIDE SEQUENCE</scope>
</reference>
<dbReference type="PANTHER" id="PTHR11777:SF9">
    <property type="entry name" value="ALANINE--TRNA LIGASE, CYTOPLASMIC"/>
    <property type="match status" value="1"/>
</dbReference>
<evidence type="ECO:0000256" key="17">
    <source>
        <dbReference type="SAM" id="Coils"/>
    </source>
</evidence>
<keyword evidence="12 16" id="KW-0648">Protein biosynthesis</keyword>
<dbReference type="GO" id="GO:0005739">
    <property type="term" value="C:mitochondrion"/>
    <property type="evidence" value="ECO:0007669"/>
    <property type="project" value="TreeGrafter"/>
</dbReference>
<dbReference type="AlphaFoldDB" id="A0A9N9RK01"/>
<keyword evidence="11 16" id="KW-0694">RNA-binding</keyword>
<comment type="domain">
    <text evidence="16">Consists of three domains; the N-terminal catalytic domain, the editing domain and the C-terminal C-Ala domain. The editing domain removes incorrectly charged amino acids, while the C-Ala domain, along with tRNA(Ala), serves as a bridge to cooperatively bring together the editing and aminoacylation centers thus stimulating deacylation of misacylated tRNAs.</text>
</comment>
<dbReference type="Proteomes" id="UP001153620">
    <property type="component" value="Chromosome 1"/>
</dbReference>
<evidence type="ECO:0000256" key="4">
    <source>
        <dbReference type="ARBA" id="ARBA00022490"/>
    </source>
</evidence>
<name>A0A9N9RK01_9DIPT</name>
<evidence type="ECO:0000256" key="8">
    <source>
        <dbReference type="ARBA" id="ARBA00022741"/>
    </source>
</evidence>
<dbReference type="NCBIfam" id="TIGR00344">
    <property type="entry name" value="alaS"/>
    <property type="match status" value="1"/>
</dbReference>
<protein>
    <recommendedName>
        <fullName evidence="3">Alanine--tRNA ligase</fullName>
        <ecNumber evidence="2">6.1.1.7</ecNumber>
    </recommendedName>
    <alternativeName>
        <fullName evidence="14">Alanyl-tRNA synthetase</fullName>
    </alternativeName>
</protein>
<dbReference type="PANTHER" id="PTHR11777">
    <property type="entry name" value="ALANYL-TRNA SYNTHETASE"/>
    <property type="match status" value="1"/>
</dbReference>
<keyword evidence="9 16" id="KW-0862">Zinc</keyword>
<evidence type="ECO:0000256" key="14">
    <source>
        <dbReference type="ARBA" id="ARBA00032577"/>
    </source>
</evidence>
<dbReference type="FunFam" id="3.30.930.10:FF:000011">
    <property type="entry name" value="Alanine--tRNA ligase, cytoplasmic"/>
    <property type="match status" value="1"/>
</dbReference>
<dbReference type="InterPro" id="IPR012947">
    <property type="entry name" value="tRNA_SAD"/>
</dbReference>
<dbReference type="InterPro" id="IPR023033">
    <property type="entry name" value="Ala_tRNA_ligase_euk/bac"/>
</dbReference>
<evidence type="ECO:0000256" key="5">
    <source>
        <dbReference type="ARBA" id="ARBA00022555"/>
    </source>
</evidence>
<evidence type="ECO:0000256" key="10">
    <source>
        <dbReference type="ARBA" id="ARBA00022840"/>
    </source>
</evidence>
<dbReference type="InterPro" id="IPR018163">
    <property type="entry name" value="Thr/Ala-tRNA-synth_IIc_edit"/>
</dbReference>
<reference evidence="19" key="1">
    <citation type="submission" date="2022-01" db="EMBL/GenBank/DDBJ databases">
        <authorList>
            <person name="King R."/>
        </authorList>
    </citation>
    <scope>NUCLEOTIDE SEQUENCE</scope>
</reference>
<organism evidence="19 20">
    <name type="scientific">Chironomus riparius</name>
    <dbReference type="NCBI Taxonomy" id="315576"/>
    <lineage>
        <taxon>Eukaryota</taxon>
        <taxon>Metazoa</taxon>
        <taxon>Ecdysozoa</taxon>
        <taxon>Arthropoda</taxon>
        <taxon>Hexapoda</taxon>
        <taxon>Insecta</taxon>
        <taxon>Pterygota</taxon>
        <taxon>Neoptera</taxon>
        <taxon>Endopterygota</taxon>
        <taxon>Diptera</taxon>
        <taxon>Nematocera</taxon>
        <taxon>Chironomoidea</taxon>
        <taxon>Chironomidae</taxon>
        <taxon>Chironominae</taxon>
        <taxon>Chironomus</taxon>
    </lineage>
</organism>
<keyword evidence="7 16" id="KW-0479">Metal-binding</keyword>
<feature type="domain" description="Threonyl/alanyl tRNA synthetase SAD" evidence="18">
    <location>
        <begin position="695"/>
        <end position="754"/>
    </location>
</feature>
<dbReference type="GO" id="GO:0000049">
    <property type="term" value="F:tRNA binding"/>
    <property type="evidence" value="ECO:0007669"/>
    <property type="project" value="UniProtKB-KW"/>
</dbReference>
<dbReference type="InterPro" id="IPR045864">
    <property type="entry name" value="aa-tRNA-synth_II/BPL/LPL"/>
</dbReference>
<dbReference type="SUPFAM" id="SSF55681">
    <property type="entry name" value="Class II aaRS and biotin synthetases"/>
    <property type="match status" value="1"/>
</dbReference>
<dbReference type="GO" id="GO:0008270">
    <property type="term" value="F:zinc ion binding"/>
    <property type="evidence" value="ECO:0007669"/>
    <property type="project" value="UniProtKB-UniRule"/>
</dbReference>
<comment type="catalytic activity">
    <reaction evidence="15 16">
        <text>tRNA(Ala) + L-alanine + ATP = L-alanyl-tRNA(Ala) + AMP + diphosphate</text>
        <dbReference type="Rhea" id="RHEA:12540"/>
        <dbReference type="Rhea" id="RHEA-COMP:9657"/>
        <dbReference type="Rhea" id="RHEA-COMP:9923"/>
        <dbReference type="ChEBI" id="CHEBI:30616"/>
        <dbReference type="ChEBI" id="CHEBI:33019"/>
        <dbReference type="ChEBI" id="CHEBI:57972"/>
        <dbReference type="ChEBI" id="CHEBI:78442"/>
        <dbReference type="ChEBI" id="CHEBI:78497"/>
        <dbReference type="ChEBI" id="CHEBI:456215"/>
        <dbReference type="EC" id="6.1.1.7"/>
    </reaction>
</comment>
<dbReference type="FunFam" id="3.10.310.40:FF:000002">
    <property type="entry name" value="alanine--tRNA ligase, cytoplasmic"/>
    <property type="match status" value="1"/>
</dbReference>
<keyword evidence="20" id="KW-1185">Reference proteome</keyword>
<dbReference type="InterPro" id="IPR003156">
    <property type="entry name" value="DHHA1_dom"/>
</dbReference>
<dbReference type="GO" id="GO:0005524">
    <property type="term" value="F:ATP binding"/>
    <property type="evidence" value="ECO:0007669"/>
    <property type="project" value="UniProtKB-UniRule"/>
</dbReference>
<dbReference type="Gene3D" id="3.10.310.40">
    <property type="match status" value="1"/>
</dbReference>
<evidence type="ECO:0000256" key="9">
    <source>
        <dbReference type="ARBA" id="ARBA00022833"/>
    </source>
</evidence>
<keyword evidence="6 16" id="KW-0436">Ligase</keyword>
<comment type="similarity">
    <text evidence="1">Belongs to the class-II aminoacyl-tRNA synthetase family. Alax-L subfamily.</text>
</comment>
<dbReference type="Gene3D" id="3.30.930.10">
    <property type="entry name" value="Bira Bifunctional Protein, Domain 2"/>
    <property type="match status" value="1"/>
</dbReference>
<dbReference type="GO" id="GO:0002161">
    <property type="term" value="F:aminoacyl-tRNA deacylase activity"/>
    <property type="evidence" value="ECO:0007669"/>
    <property type="project" value="TreeGrafter"/>
</dbReference>
<evidence type="ECO:0000256" key="16">
    <source>
        <dbReference type="HAMAP-Rule" id="MF_03133"/>
    </source>
</evidence>
<dbReference type="FunFam" id="3.30.980.10:FF:000004">
    <property type="entry name" value="Alanine--tRNA ligase, cytoplasmic"/>
    <property type="match status" value="1"/>
</dbReference>
<evidence type="ECO:0000256" key="2">
    <source>
        <dbReference type="ARBA" id="ARBA00013168"/>
    </source>
</evidence>
<comment type="subunit">
    <text evidence="16">Monomer.</text>
</comment>
<evidence type="ECO:0000256" key="6">
    <source>
        <dbReference type="ARBA" id="ARBA00022598"/>
    </source>
</evidence>
<evidence type="ECO:0000256" key="3">
    <source>
        <dbReference type="ARBA" id="ARBA00017959"/>
    </source>
</evidence>
<accession>A0A9N9RK01</accession>
<dbReference type="Pfam" id="PF02272">
    <property type="entry name" value="DHHA1"/>
    <property type="match status" value="1"/>
</dbReference>
<dbReference type="InterPro" id="IPR009000">
    <property type="entry name" value="Transl_B-barrel_sf"/>
</dbReference>
<dbReference type="EC" id="6.1.1.7" evidence="2"/>
<dbReference type="Gene3D" id="3.30.980.10">
    <property type="entry name" value="Threonyl-trna Synthetase, Chain A, domain 2"/>
    <property type="match status" value="1"/>
</dbReference>
<evidence type="ECO:0000256" key="7">
    <source>
        <dbReference type="ARBA" id="ARBA00022723"/>
    </source>
</evidence>
<dbReference type="OrthoDB" id="2423964at2759"/>
<dbReference type="InterPro" id="IPR050058">
    <property type="entry name" value="Ala-tRNA_ligase"/>
</dbReference>
<dbReference type="SMART" id="SM00863">
    <property type="entry name" value="tRNA_SAD"/>
    <property type="match status" value="1"/>
</dbReference>
<dbReference type="GO" id="GO:0004813">
    <property type="term" value="F:alanine-tRNA ligase activity"/>
    <property type="evidence" value="ECO:0007669"/>
    <property type="project" value="UniProtKB-UniRule"/>
</dbReference>
<dbReference type="InterPro" id="IPR018162">
    <property type="entry name" value="Ala-tRNA-ligase_IIc_anticod-bd"/>
</dbReference>
<keyword evidence="8 16" id="KW-0547">Nucleotide-binding</keyword>
<dbReference type="Pfam" id="PF07973">
    <property type="entry name" value="tRNA_SAD"/>
    <property type="match status" value="1"/>
</dbReference>
<dbReference type="PRINTS" id="PR00980">
    <property type="entry name" value="TRNASYNTHALA"/>
</dbReference>
<evidence type="ECO:0000256" key="11">
    <source>
        <dbReference type="ARBA" id="ARBA00022884"/>
    </source>
</evidence>
<dbReference type="HAMAP" id="MF_00036_B">
    <property type="entry name" value="Ala_tRNA_synth_B"/>
    <property type="match status" value="1"/>
</dbReference>
<keyword evidence="5 16" id="KW-0820">tRNA-binding</keyword>
<dbReference type="EMBL" id="OU895877">
    <property type="protein sequence ID" value="CAG9798144.1"/>
    <property type="molecule type" value="Genomic_DNA"/>
</dbReference>
<feature type="binding site" evidence="16">
    <location>
        <position position="609"/>
    </location>
    <ligand>
        <name>Zn(2+)</name>
        <dbReference type="ChEBI" id="CHEBI:29105"/>
    </ligand>
</feature>
<dbReference type="InterPro" id="IPR018164">
    <property type="entry name" value="Ala-tRNA-synth_IIc_N"/>
</dbReference>
<feature type="binding site" evidence="16">
    <location>
        <position position="724"/>
    </location>
    <ligand>
        <name>Zn(2+)</name>
        <dbReference type="ChEBI" id="CHEBI:29105"/>
    </ligand>
</feature>
<comment type="cofactor">
    <cofactor evidence="16">
        <name>Zn(2+)</name>
        <dbReference type="ChEBI" id="CHEBI:29105"/>
    </cofactor>
    <text evidence="16">Binds 1 zinc ion per subunit.</text>
</comment>
<dbReference type="SUPFAM" id="SSF101353">
    <property type="entry name" value="Putative anticodon-binding domain of alanyl-tRNA synthetase (AlaRS)"/>
    <property type="match status" value="1"/>
</dbReference>
<keyword evidence="10 16" id="KW-0067">ATP-binding</keyword>
<evidence type="ECO:0000313" key="19">
    <source>
        <dbReference type="EMBL" id="CAG9798144.1"/>
    </source>
</evidence>
<feature type="coiled-coil region" evidence="17">
    <location>
        <begin position="761"/>
        <end position="788"/>
    </location>
</feature>
<evidence type="ECO:0000259" key="18">
    <source>
        <dbReference type="SMART" id="SM00863"/>
    </source>
</evidence>
<dbReference type="Pfam" id="PF01411">
    <property type="entry name" value="tRNA-synt_2c"/>
    <property type="match status" value="1"/>
</dbReference>